<dbReference type="InterPro" id="IPR004640">
    <property type="entry name" value="HscB"/>
</dbReference>
<evidence type="ECO:0000313" key="7">
    <source>
        <dbReference type="EMBL" id="MCE2594577.1"/>
    </source>
</evidence>
<dbReference type="SUPFAM" id="SSF46565">
    <property type="entry name" value="Chaperone J-domain"/>
    <property type="match status" value="1"/>
</dbReference>
<evidence type="ECO:0000256" key="2">
    <source>
        <dbReference type="ARBA" id="ARBA00023186"/>
    </source>
</evidence>
<comment type="similarity">
    <text evidence="1 4">Belongs to the HscB family.</text>
</comment>
<feature type="domain" description="J" evidence="6">
    <location>
        <begin position="2"/>
        <end position="74"/>
    </location>
</feature>
<dbReference type="RefSeq" id="WP_233052112.1">
    <property type="nucleotide sequence ID" value="NZ_JAIMJA010000005.1"/>
</dbReference>
<organism evidence="7 8">
    <name type="scientific">Motilimonas cestriensis</name>
    <dbReference type="NCBI Taxonomy" id="2742685"/>
    <lineage>
        <taxon>Bacteria</taxon>
        <taxon>Pseudomonadati</taxon>
        <taxon>Pseudomonadota</taxon>
        <taxon>Gammaproteobacteria</taxon>
        <taxon>Alteromonadales</taxon>
        <taxon>Alteromonadales genera incertae sedis</taxon>
        <taxon>Motilimonas</taxon>
    </lineage>
</organism>
<accession>A0ABS8W6E7</accession>
<evidence type="ECO:0000256" key="5">
    <source>
        <dbReference type="SAM" id="Coils"/>
    </source>
</evidence>
<feature type="coiled-coil region" evidence="5">
    <location>
        <begin position="108"/>
        <end position="135"/>
    </location>
</feature>
<dbReference type="HAMAP" id="MF_00682">
    <property type="entry name" value="HscB"/>
    <property type="match status" value="1"/>
</dbReference>
<keyword evidence="8" id="KW-1185">Reference proteome</keyword>
<evidence type="ECO:0000313" key="8">
    <source>
        <dbReference type="Proteomes" id="UP001201273"/>
    </source>
</evidence>
<dbReference type="NCBIfam" id="TIGR00714">
    <property type="entry name" value="hscB"/>
    <property type="match status" value="1"/>
</dbReference>
<dbReference type="SMART" id="SM00271">
    <property type="entry name" value="DnaJ"/>
    <property type="match status" value="1"/>
</dbReference>
<comment type="caution">
    <text evidence="7">The sequence shown here is derived from an EMBL/GenBank/DDBJ whole genome shotgun (WGS) entry which is preliminary data.</text>
</comment>
<dbReference type="InterPro" id="IPR009073">
    <property type="entry name" value="HscB_oligo_C"/>
</dbReference>
<dbReference type="EMBL" id="JAIMJA010000005">
    <property type="protein sequence ID" value="MCE2594577.1"/>
    <property type="molecule type" value="Genomic_DNA"/>
</dbReference>
<dbReference type="SUPFAM" id="SSF47144">
    <property type="entry name" value="HSC20 (HSCB), C-terminal oligomerisation domain"/>
    <property type="match status" value="1"/>
</dbReference>
<protein>
    <recommendedName>
        <fullName evidence="4">Co-chaperone protein HscB homolog</fullName>
    </recommendedName>
</protein>
<dbReference type="CDD" id="cd06257">
    <property type="entry name" value="DnaJ"/>
    <property type="match status" value="1"/>
</dbReference>
<dbReference type="PANTHER" id="PTHR14021">
    <property type="entry name" value="IRON-SULFUR CLUSTER CO-CHAPERONE PROTEIN HSCB"/>
    <property type="match status" value="1"/>
</dbReference>
<evidence type="ECO:0000256" key="3">
    <source>
        <dbReference type="ARBA" id="ARBA00025596"/>
    </source>
</evidence>
<comment type="function">
    <text evidence="3 4">Co-chaperone involved in the maturation of iron-sulfur cluster-containing proteins. Seems to help targeting proteins to be folded toward HscA.</text>
</comment>
<dbReference type="Gene3D" id="1.20.1280.20">
    <property type="entry name" value="HscB, C-terminal domain"/>
    <property type="match status" value="1"/>
</dbReference>
<dbReference type="Pfam" id="PF00226">
    <property type="entry name" value="DnaJ"/>
    <property type="match status" value="1"/>
</dbReference>
<comment type="subunit">
    <text evidence="4">Interacts with HscA and stimulates its ATPase activity.</text>
</comment>
<dbReference type="NCBIfam" id="NF003449">
    <property type="entry name" value="PRK05014.1"/>
    <property type="match status" value="1"/>
</dbReference>
<dbReference type="Gene3D" id="1.10.287.110">
    <property type="entry name" value="DnaJ domain"/>
    <property type="match status" value="1"/>
</dbReference>
<dbReference type="InterPro" id="IPR001623">
    <property type="entry name" value="DnaJ_domain"/>
</dbReference>
<evidence type="ECO:0000259" key="6">
    <source>
        <dbReference type="PROSITE" id="PS50076"/>
    </source>
</evidence>
<name>A0ABS8W6E7_9GAMM</name>
<dbReference type="InterPro" id="IPR036869">
    <property type="entry name" value="J_dom_sf"/>
</dbReference>
<proteinExistence type="inferred from homology"/>
<dbReference type="InterPro" id="IPR036386">
    <property type="entry name" value="HscB_C_sf"/>
</dbReference>
<dbReference type="Proteomes" id="UP001201273">
    <property type="component" value="Unassembled WGS sequence"/>
</dbReference>
<keyword evidence="2 4" id="KW-0143">Chaperone</keyword>
<keyword evidence="5" id="KW-0175">Coiled coil</keyword>
<evidence type="ECO:0000256" key="4">
    <source>
        <dbReference type="HAMAP-Rule" id="MF_00682"/>
    </source>
</evidence>
<dbReference type="Pfam" id="PF07743">
    <property type="entry name" value="HSCB_C"/>
    <property type="match status" value="1"/>
</dbReference>
<dbReference type="PROSITE" id="PS50076">
    <property type="entry name" value="DNAJ_2"/>
    <property type="match status" value="1"/>
</dbReference>
<evidence type="ECO:0000256" key="1">
    <source>
        <dbReference type="ARBA" id="ARBA00010476"/>
    </source>
</evidence>
<gene>
    <name evidence="4 7" type="primary">hscB</name>
    <name evidence="7" type="ORF">K6Y31_07090</name>
</gene>
<sequence>MNYFELFGLAPDYTVDTQSLAVTYRELQKQFHPDRFATAGEGERLVALQKASEINDAFQTLKSPLRRAEYLLSLAGIELKAEQQTLRDPSFLMQQMEWREQLEDIAQSNQVEADIAEFEQTLKQSQQQLQTELEAQLSQQAYESAAVSVRKLKFMFKLQDELERLEESLLE</sequence>
<dbReference type="PANTHER" id="PTHR14021:SF15">
    <property type="entry name" value="IRON-SULFUR CLUSTER CO-CHAPERONE PROTEIN HSCB"/>
    <property type="match status" value="1"/>
</dbReference>
<reference evidence="7 8" key="1">
    <citation type="journal article" date="2022" name="Environ. Microbiol. Rep.">
        <title>Eco-phylogenetic analyses reveal divergent evolution of vitamin B12 metabolism in the marine bacterial family 'Psychromonadaceae'.</title>
        <authorList>
            <person name="Jin X."/>
            <person name="Yang Y."/>
            <person name="Cao H."/>
            <person name="Gao B."/>
            <person name="Zhao Z."/>
        </authorList>
    </citation>
    <scope>NUCLEOTIDE SEQUENCE [LARGE SCALE GENOMIC DNA]</scope>
    <source>
        <strain evidence="7 8">MKS20</strain>
    </source>
</reference>